<protein>
    <submittedName>
        <fullName evidence="1">Uncharacterized protein</fullName>
    </submittedName>
</protein>
<organism evidence="1 2">
    <name type="scientific">Modicella reniformis</name>
    <dbReference type="NCBI Taxonomy" id="1440133"/>
    <lineage>
        <taxon>Eukaryota</taxon>
        <taxon>Fungi</taxon>
        <taxon>Fungi incertae sedis</taxon>
        <taxon>Mucoromycota</taxon>
        <taxon>Mortierellomycotina</taxon>
        <taxon>Mortierellomycetes</taxon>
        <taxon>Mortierellales</taxon>
        <taxon>Mortierellaceae</taxon>
        <taxon>Modicella</taxon>
    </lineage>
</organism>
<keyword evidence="2" id="KW-1185">Reference proteome</keyword>
<reference evidence="1" key="1">
    <citation type="journal article" date="2020" name="Fungal Divers.">
        <title>Resolving the Mortierellaceae phylogeny through synthesis of multi-gene phylogenetics and phylogenomics.</title>
        <authorList>
            <person name="Vandepol N."/>
            <person name="Liber J."/>
            <person name="Desiro A."/>
            <person name="Na H."/>
            <person name="Kennedy M."/>
            <person name="Barry K."/>
            <person name="Grigoriev I.V."/>
            <person name="Miller A.N."/>
            <person name="O'Donnell K."/>
            <person name="Stajich J.E."/>
            <person name="Bonito G."/>
        </authorList>
    </citation>
    <scope>NUCLEOTIDE SEQUENCE</scope>
    <source>
        <strain evidence="1">MES-2147</strain>
    </source>
</reference>
<dbReference type="Proteomes" id="UP000749646">
    <property type="component" value="Unassembled WGS sequence"/>
</dbReference>
<comment type="caution">
    <text evidence="1">The sequence shown here is derived from an EMBL/GenBank/DDBJ whole genome shotgun (WGS) entry which is preliminary data.</text>
</comment>
<name>A0A9P6INK1_9FUNG</name>
<dbReference type="AlphaFoldDB" id="A0A9P6INK1"/>
<proteinExistence type="predicted"/>
<sequence>MPPAQRVPAHPPFQYDADNESFVFVAQTGKMAIGDSFTNYHQACKGLNFNRKRCADYLATTGVLLMTPQPTELQKRFFPDYEDLLNLTEGWLTSPSNDDIEDITSRYRSAKDGLTPTQNAKHPDLILRAGSNDLEMGFGEVSGKGVNDVEKDVGDFARLCIWAKKALDTAWIQYEGLDDWQIPFFQVLGSELYMFEDELEEWKSLEDNFLDSLEQLEVAQFSPRQSPAGKVFIGITTPSARVMPTGPRTRRNTSRQ</sequence>
<evidence type="ECO:0000313" key="2">
    <source>
        <dbReference type="Proteomes" id="UP000749646"/>
    </source>
</evidence>
<dbReference type="EMBL" id="JAAAHW010009407">
    <property type="protein sequence ID" value="KAF9941488.1"/>
    <property type="molecule type" value="Genomic_DNA"/>
</dbReference>
<dbReference type="OrthoDB" id="2422929at2759"/>
<accession>A0A9P6INK1</accession>
<gene>
    <name evidence="1" type="ORF">BGZ65_003063</name>
</gene>
<evidence type="ECO:0000313" key="1">
    <source>
        <dbReference type="EMBL" id="KAF9941488.1"/>
    </source>
</evidence>